<protein>
    <submittedName>
        <fullName evidence="2">Transketolase</fullName>
        <ecNumber evidence="2">2.2.1.1</ecNumber>
    </submittedName>
</protein>
<evidence type="ECO:0000259" key="1">
    <source>
        <dbReference type="Pfam" id="PF00456"/>
    </source>
</evidence>
<reference evidence="2" key="1">
    <citation type="submission" date="2019-11" db="EMBL/GenBank/DDBJ databases">
        <authorList>
            <person name="Feng L."/>
        </authorList>
    </citation>
    <scope>NUCLEOTIDE SEQUENCE</scope>
    <source>
        <strain evidence="2">CramosumLFYP8</strain>
    </source>
</reference>
<accession>A0A6N2XUG9</accession>
<dbReference type="RefSeq" id="WP_020994506.1">
    <property type="nucleotide sequence ID" value="NZ_AP031443.1"/>
</dbReference>
<keyword evidence="2" id="KW-0808">Transferase</keyword>
<feature type="domain" description="Transketolase N-terminal" evidence="1">
    <location>
        <begin position="5"/>
        <end position="33"/>
    </location>
</feature>
<dbReference type="InterPro" id="IPR005474">
    <property type="entry name" value="Transketolase_N"/>
</dbReference>
<sequence>MEAVDRKTVSTIRVLCADTVEKANSGHPGLPLRLQF</sequence>
<dbReference type="Gene3D" id="3.40.50.970">
    <property type="match status" value="1"/>
</dbReference>
<organism evidence="2">
    <name type="scientific">Thomasclavelia ramosa</name>
    <dbReference type="NCBI Taxonomy" id="1547"/>
    <lineage>
        <taxon>Bacteria</taxon>
        <taxon>Bacillati</taxon>
        <taxon>Bacillota</taxon>
        <taxon>Erysipelotrichia</taxon>
        <taxon>Erysipelotrichales</taxon>
        <taxon>Coprobacillaceae</taxon>
        <taxon>Thomasclavelia</taxon>
    </lineage>
</organism>
<dbReference type="Pfam" id="PF00456">
    <property type="entry name" value="Transketolase_N"/>
    <property type="match status" value="1"/>
</dbReference>
<dbReference type="InterPro" id="IPR029061">
    <property type="entry name" value="THDP-binding"/>
</dbReference>
<name>A0A6N2XUG9_9FIRM</name>
<dbReference type="AlphaFoldDB" id="A0A6N2XUG9"/>
<dbReference type="EMBL" id="CACRTL010000003">
    <property type="protein sequence ID" value="VYT58141.1"/>
    <property type="molecule type" value="Genomic_DNA"/>
</dbReference>
<evidence type="ECO:0000313" key="2">
    <source>
        <dbReference type="EMBL" id="VYT58141.1"/>
    </source>
</evidence>
<dbReference type="EC" id="2.2.1.1" evidence="2"/>
<proteinExistence type="predicted"/>
<dbReference type="GO" id="GO:0004802">
    <property type="term" value="F:transketolase activity"/>
    <property type="evidence" value="ECO:0007669"/>
    <property type="project" value="UniProtKB-EC"/>
</dbReference>
<dbReference type="SUPFAM" id="SSF52518">
    <property type="entry name" value="Thiamin diphosphate-binding fold (THDP-binding)"/>
    <property type="match status" value="1"/>
</dbReference>
<gene>
    <name evidence="2" type="primary">tkt_1</name>
    <name evidence="2" type="ORF">CRLFYP8_00666</name>
</gene>